<dbReference type="InterPro" id="IPR006143">
    <property type="entry name" value="RND_pump_MFP"/>
</dbReference>
<dbReference type="Gene3D" id="2.40.30.170">
    <property type="match status" value="1"/>
</dbReference>
<dbReference type="Gene3D" id="2.40.420.20">
    <property type="match status" value="1"/>
</dbReference>
<evidence type="ECO:0000256" key="2">
    <source>
        <dbReference type="SAM" id="Phobius"/>
    </source>
</evidence>
<keyword evidence="2" id="KW-1133">Transmembrane helix</keyword>
<dbReference type="EMBL" id="CP064942">
    <property type="protein sequence ID" value="QPH53640.1"/>
    <property type="molecule type" value="Genomic_DNA"/>
</dbReference>
<feature type="domain" description="Multidrug resistance protein MdtA-like barrel-sandwich hybrid" evidence="3">
    <location>
        <begin position="94"/>
        <end position="221"/>
    </location>
</feature>
<dbReference type="AlphaFoldDB" id="A0A7S9LRZ1"/>
<dbReference type="PANTHER" id="PTHR30469:SF11">
    <property type="entry name" value="BLL4320 PROTEIN"/>
    <property type="match status" value="1"/>
</dbReference>
<gene>
    <name evidence="4" type="ORF">I0K15_17950</name>
</gene>
<organism evidence="4 5">
    <name type="scientific">Pontivivens ytuae</name>
    <dbReference type="NCBI Taxonomy" id="2789856"/>
    <lineage>
        <taxon>Bacteria</taxon>
        <taxon>Pseudomonadati</taxon>
        <taxon>Pseudomonadota</taxon>
        <taxon>Alphaproteobacteria</taxon>
        <taxon>Rhodobacterales</taxon>
        <taxon>Paracoccaceae</taxon>
        <taxon>Pontivivens</taxon>
    </lineage>
</organism>
<dbReference type="GO" id="GO:1990281">
    <property type="term" value="C:efflux pump complex"/>
    <property type="evidence" value="ECO:0007669"/>
    <property type="project" value="TreeGrafter"/>
</dbReference>
<dbReference type="InterPro" id="IPR058625">
    <property type="entry name" value="MdtA-like_BSH"/>
</dbReference>
<evidence type="ECO:0000259" key="3">
    <source>
        <dbReference type="Pfam" id="PF25917"/>
    </source>
</evidence>
<evidence type="ECO:0000313" key="4">
    <source>
        <dbReference type="EMBL" id="QPH53640.1"/>
    </source>
</evidence>
<keyword evidence="2" id="KW-0812">Transmembrane</keyword>
<dbReference type="RefSeq" id="WP_196102849.1">
    <property type="nucleotide sequence ID" value="NZ_CP064942.1"/>
</dbReference>
<evidence type="ECO:0000256" key="1">
    <source>
        <dbReference type="ARBA" id="ARBA00009477"/>
    </source>
</evidence>
<protein>
    <submittedName>
        <fullName evidence="4">Efflux RND transporter periplasmic adaptor subunit</fullName>
    </submittedName>
</protein>
<sequence>MTQDVQSPSLFRRALRRTGILLLTTATIGGAGYAVLLGSQTISARASAVEIAEVAEPLPVTVRALEREDGYTVTRRFTGQVEAAQTTDLSFEFGGRMAEITVDEGDIVEEGDVIARLDTALLETERRRLEAARDALVAQREFARLSTERRAELSERGFASTEAFDQARFSEAELTARIAETDAGIAEVDVRLEKSVLEAPFSGRVGARGVDLGTTVSAGAPVISLLEEATPRVRIGLPVWLEPQDTALIEIAGRTYEGELHSVRPDIDPVTRTRTALFDLARGSTAAFGETATLIITREVEEAGTWVPVRALREGAQGLWTVLVVDDEDRVRSAAVELIHTEAERAYVRGTFEDGTRLISAGPHRVTPGQLVRPIAEGA</sequence>
<dbReference type="Gene3D" id="2.40.50.100">
    <property type="match status" value="1"/>
</dbReference>
<name>A0A7S9LRZ1_9RHOB</name>
<keyword evidence="2" id="KW-0472">Membrane</keyword>
<dbReference type="PANTHER" id="PTHR30469">
    <property type="entry name" value="MULTIDRUG RESISTANCE PROTEIN MDTA"/>
    <property type="match status" value="1"/>
</dbReference>
<dbReference type="Gene3D" id="1.10.287.470">
    <property type="entry name" value="Helix hairpin bin"/>
    <property type="match status" value="1"/>
</dbReference>
<dbReference type="NCBIfam" id="TIGR01730">
    <property type="entry name" value="RND_mfp"/>
    <property type="match status" value="1"/>
</dbReference>
<dbReference type="GO" id="GO:0015562">
    <property type="term" value="F:efflux transmembrane transporter activity"/>
    <property type="evidence" value="ECO:0007669"/>
    <property type="project" value="TreeGrafter"/>
</dbReference>
<dbReference type="Pfam" id="PF25917">
    <property type="entry name" value="BSH_RND"/>
    <property type="match status" value="1"/>
</dbReference>
<dbReference type="KEGG" id="poz:I0K15_17950"/>
<dbReference type="SUPFAM" id="SSF111369">
    <property type="entry name" value="HlyD-like secretion proteins"/>
    <property type="match status" value="1"/>
</dbReference>
<reference evidence="4 5" key="1">
    <citation type="submission" date="2020-11" db="EMBL/GenBank/DDBJ databases">
        <title>Description of Pontivivens ytuae sp. nov. isolated from deep sea sediment of Mariana Trench.</title>
        <authorList>
            <person name="Wang Z."/>
            <person name="Sun Q.-L."/>
            <person name="Xu X.-D."/>
            <person name="Tang Y.-Z."/>
            <person name="Zhang J."/>
        </authorList>
    </citation>
    <scope>NUCLEOTIDE SEQUENCE [LARGE SCALE GENOMIC DNA]</scope>
    <source>
        <strain evidence="4 5">MT2928</strain>
    </source>
</reference>
<proteinExistence type="inferred from homology"/>
<feature type="transmembrane region" description="Helical" evidence="2">
    <location>
        <begin position="20"/>
        <end position="38"/>
    </location>
</feature>
<accession>A0A7S9LRZ1</accession>
<keyword evidence="5" id="KW-1185">Reference proteome</keyword>
<comment type="similarity">
    <text evidence="1">Belongs to the membrane fusion protein (MFP) (TC 8.A.1) family.</text>
</comment>
<evidence type="ECO:0000313" key="5">
    <source>
        <dbReference type="Proteomes" id="UP000594800"/>
    </source>
</evidence>
<dbReference type="Proteomes" id="UP000594800">
    <property type="component" value="Chromosome"/>
</dbReference>